<protein>
    <submittedName>
        <fullName evidence="1">Glycosyl transferase</fullName>
    </submittedName>
</protein>
<proteinExistence type="predicted"/>
<evidence type="ECO:0000313" key="1">
    <source>
        <dbReference type="EMBL" id="KAB0627773.1"/>
    </source>
</evidence>
<sequence length="39" mass="4490">MSNSPIKIFVGCDPNNCDLEQMMVLDYSVRKHTKHPVEI</sequence>
<dbReference type="EMBL" id="VZOK01000338">
    <property type="protein sequence ID" value="KAB0627773.1"/>
    <property type="molecule type" value="Genomic_DNA"/>
</dbReference>
<name>A0A6L3MJB6_9BURK</name>
<accession>A0A6L3MJB6</accession>
<dbReference type="Proteomes" id="UP000473470">
    <property type="component" value="Unassembled WGS sequence"/>
</dbReference>
<feature type="non-terminal residue" evidence="1">
    <location>
        <position position="39"/>
    </location>
</feature>
<dbReference type="AlphaFoldDB" id="A0A6L3MJB6"/>
<reference evidence="1 2" key="1">
    <citation type="submission" date="2019-09" db="EMBL/GenBank/DDBJ databases">
        <title>Draft genome sequences of 48 bacterial type strains from the CCUG.</title>
        <authorList>
            <person name="Tunovic T."/>
            <person name="Pineiro-Iglesias B."/>
            <person name="Unosson C."/>
            <person name="Inganas E."/>
            <person name="Ohlen M."/>
            <person name="Cardew S."/>
            <person name="Jensie-Markopoulos S."/>
            <person name="Salva-Serra F."/>
            <person name="Jaen-Luchoro D."/>
            <person name="Karlsson R."/>
            <person name="Svensson-Stadler L."/>
            <person name="Chun J."/>
            <person name="Moore E."/>
        </authorList>
    </citation>
    <scope>NUCLEOTIDE SEQUENCE [LARGE SCALE GENOMIC DNA]</scope>
    <source>
        <strain evidence="1 2">CCUG 65686</strain>
    </source>
</reference>
<comment type="caution">
    <text evidence="1">The sequence shown here is derived from an EMBL/GenBank/DDBJ whole genome shotgun (WGS) entry which is preliminary data.</text>
</comment>
<gene>
    <name evidence="1" type="ORF">F7R25_38045</name>
</gene>
<dbReference type="GO" id="GO:0016740">
    <property type="term" value="F:transferase activity"/>
    <property type="evidence" value="ECO:0007669"/>
    <property type="project" value="UniProtKB-KW"/>
</dbReference>
<evidence type="ECO:0000313" key="2">
    <source>
        <dbReference type="Proteomes" id="UP000473470"/>
    </source>
</evidence>
<organism evidence="1 2">
    <name type="scientific">Burkholderia stagnalis</name>
    <dbReference type="NCBI Taxonomy" id="1503054"/>
    <lineage>
        <taxon>Bacteria</taxon>
        <taxon>Pseudomonadati</taxon>
        <taxon>Pseudomonadota</taxon>
        <taxon>Betaproteobacteria</taxon>
        <taxon>Burkholderiales</taxon>
        <taxon>Burkholderiaceae</taxon>
        <taxon>Burkholderia</taxon>
        <taxon>Burkholderia cepacia complex</taxon>
    </lineage>
</organism>
<keyword evidence="1" id="KW-0808">Transferase</keyword>